<dbReference type="Proteomes" id="UP001567538">
    <property type="component" value="Unassembled WGS sequence"/>
</dbReference>
<dbReference type="EMBL" id="JBEAFC010000002">
    <property type="protein sequence ID" value="KAL1567353.1"/>
    <property type="molecule type" value="Genomic_DNA"/>
</dbReference>
<dbReference type="EC" id="3.1.3.16" evidence="3"/>
<accession>A0ABD1IIH5</accession>
<comment type="caution">
    <text evidence="3">The sequence shown here is derived from an EMBL/GenBank/DDBJ whole genome shotgun (WGS) entry which is preliminary data.</text>
</comment>
<organism evidence="3 4">
    <name type="scientific">Salvia divinorum</name>
    <name type="common">Maria pastora</name>
    <name type="synonym">Diviner's sage</name>
    <dbReference type="NCBI Taxonomy" id="28513"/>
    <lineage>
        <taxon>Eukaryota</taxon>
        <taxon>Viridiplantae</taxon>
        <taxon>Streptophyta</taxon>
        <taxon>Embryophyta</taxon>
        <taxon>Tracheophyta</taxon>
        <taxon>Spermatophyta</taxon>
        <taxon>Magnoliopsida</taxon>
        <taxon>eudicotyledons</taxon>
        <taxon>Gunneridae</taxon>
        <taxon>Pentapetalae</taxon>
        <taxon>asterids</taxon>
        <taxon>lamiids</taxon>
        <taxon>Lamiales</taxon>
        <taxon>Lamiaceae</taxon>
        <taxon>Nepetoideae</taxon>
        <taxon>Mentheae</taxon>
        <taxon>Salviinae</taxon>
        <taxon>Salvia</taxon>
        <taxon>Salvia subgen. Calosphace</taxon>
    </lineage>
</organism>
<proteinExistence type="predicted"/>
<evidence type="ECO:0000313" key="4">
    <source>
        <dbReference type="Proteomes" id="UP001567538"/>
    </source>
</evidence>
<dbReference type="InterPro" id="IPR014720">
    <property type="entry name" value="dsRBD_dom"/>
</dbReference>
<evidence type="ECO:0000259" key="2">
    <source>
        <dbReference type="PROSITE" id="PS50137"/>
    </source>
</evidence>
<sequence>MEVFFAGQKIGEGIGRTRREAQCHAAEGSIFYLASNKPIINTCPSLIMIPATCLQQTQYLLFLNELCMMEGLSVAYQTQPQFSPIGARKMKCTPRLKLMGNSWCCEIHVQLVSSQAPGFSEIYARDAEQEAETRILKSSAPDGIIRPLPKECSSYSVKPLVHFLTKASAKIFNVKWKGG</sequence>
<evidence type="ECO:0000256" key="1">
    <source>
        <dbReference type="PROSITE-ProRule" id="PRU00266"/>
    </source>
</evidence>
<keyword evidence="4" id="KW-1185">Reference proteome</keyword>
<gene>
    <name evidence="3" type="ORF">AAHA92_02842</name>
</gene>
<evidence type="ECO:0000313" key="3">
    <source>
        <dbReference type="EMBL" id="KAL1567353.1"/>
    </source>
</evidence>
<dbReference type="GO" id="GO:0003723">
    <property type="term" value="F:RNA binding"/>
    <property type="evidence" value="ECO:0007669"/>
    <property type="project" value="UniProtKB-UniRule"/>
</dbReference>
<dbReference type="SUPFAM" id="SSF54768">
    <property type="entry name" value="dsRNA-binding domain-like"/>
    <property type="match status" value="1"/>
</dbReference>
<dbReference type="GO" id="GO:0004722">
    <property type="term" value="F:protein serine/threonine phosphatase activity"/>
    <property type="evidence" value="ECO:0007669"/>
    <property type="project" value="UniProtKB-EC"/>
</dbReference>
<feature type="domain" description="DRBM" evidence="2">
    <location>
        <begin position="1"/>
        <end position="35"/>
    </location>
</feature>
<name>A0ABD1IIH5_SALDI</name>
<keyword evidence="1" id="KW-0694">RNA-binding</keyword>
<dbReference type="PROSITE" id="PS50137">
    <property type="entry name" value="DS_RBD"/>
    <property type="match status" value="1"/>
</dbReference>
<reference evidence="3 4" key="1">
    <citation type="submission" date="2024-06" db="EMBL/GenBank/DDBJ databases">
        <title>A chromosome level genome sequence of Diviner's sage (Salvia divinorum).</title>
        <authorList>
            <person name="Ford S.A."/>
            <person name="Ro D.-K."/>
            <person name="Ness R.W."/>
            <person name="Phillips M.A."/>
        </authorList>
    </citation>
    <scope>NUCLEOTIDE SEQUENCE [LARGE SCALE GENOMIC DNA]</scope>
    <source>
        <strain evidence="3">SAF-2024a</strain>
        <tissue evidence="3">Leaf</tissue>
    </source>
</reference>
<keyword evidence="3" id="KW-0378">Hydrolase</keyword>
<protein>
    <submittedName>
        <fullName evidence="3">Protein-serine/threonine phosphatase</fullName>
        <ecNumber evidence="3">3.1.3.16</ecNumber>
    </submittedName>
</protein>
<dbReference type="AlphaFoldDB" id="A0ABD1IIH5"/>